<feature type="transmembrane region" description="Helical" evidence="12">
    <location>
        <begin position="157"/>
        <end position="181"/>
    </location>
</feature>
<keyword evidence="8 14" id="KW-0418">Kinase</keyword>
<evidence type="ECO:0000256" key="6">
    <source>
        <dbReference type="ARBA" id="ARBA00022679"/>
    </source>
</evidence>
<organism evidence="14">
    <name type="scientific">Enterovibrio norvegicus</name>
    <dbReference type="NCBI Taxonomy" id="188144"/>
    <lineage>
        <taxon>Bacteria</taxon>
        <taxon>Pseudomonadati</taxon>
        <taxon>Pseudomonadota</taxon>
        <taxon>Gammaproteobacteria</taxon>
        <taxon>Vibrionales</taxon>
        <taxon>Vibrionaceae</taxon>
        <taxon>Enterovibrio</taxon>
    </lineage>
</organism>
<evidence type="ECO:0000259" key="13">
    <source>
        <dbReference type="PROSITE" id="PS50109"/>
    </source>
</evidence>
<dbReference type="Gene3D" id="1.10.287.130">
    <property type="match status" value="1"/>
</dbReference>
<dbReference type="CDD" id="cd00082">
    <property type="entry name" value="HisKA"/>
    <property type="match status" value="1"/>
</dbReference>
<dbReference type="GO" id="GO:0005886">
    <property type="term" value="C:plasma membrane"/>
    <property type="evidence" value="ECO:0007669"/>
    <property type="project" value="UniProtKB-SubCell"/>
</dbReference>
<dbReference type="CDD" id="cd00075">
    <property type="entry name" value="HATPase"/>
    <property type="match status" value="1"/>
</dbReference>
<dbReference type="EC" id="2.7.13.3" evidence="3"/>
<comment type="catalytic activity">
    <reaction evidence="1">
        <text>ATP + protein L-histidine = ADP + protein N-phospho-L-histidine.</text>
        <dbReference type="EC" id="2.7.13.3"/>
    </reaction>
</comment>
<dbReference type="AlphaFoldDB" id="A0A0H3ZVR4"/>
<evidence type="ECO:0000256" key="10">
    <source>
        <dbReference type="ARBA" id="ARBA00023012"/>
    </source>
</evidence>
<dbReference type="InterPro" id="IPR003594">
    <property type="entry name" value="HATPase_dom"/>
</dbReference>
<accession>A0A0H3ZVR4</accession>
<evidence type="ECO:0000256" key="8">
    <source>
        <dbReference type="ARBA" id="ARBA00022777"/>
    </source>
</evidence>
<dbReference type="PANTHER" id="PTHR43547">
    <property type="entry name" value="TWO-COMPONENT HISTIDINE KINASE"/>
    <property type="match status" value="1"/>
</dbReference>
<evidence type="ECO:0000256" key="1">
    <source>
        <dbReference type="ARBA" id="ARBA00000085"/>
    </source>
</evidence>
<dbReference type="GO" id="GO:0000155">
    <property type="term" value="F:phosphorelay sensor kinase activity"/>
    <property type="evidence" value="ECO:0007669"/>
    <property type="project" value="InterPro"/>
</dbReference>
<keyword evidence="5" id="KW-0597">Phosphoprotein</keyword>
<dbReference type="GO" id="GO:0005524">
    <property type="term" value="F:ATP binding"/>
    <property type="evidence" value="ECO:0007669"/>
    <property type="project" value="UniProtKB-KW"/>
</dbReference>
<keyword evidence="4" id="KW-1003">Cell membrane</keyword>
<reference evidence="14" key="1">
    <citation type="journal article" date="2015" name="MBio">
        <title>Eco-Evolutionary Dynamics of Episomes among Ecologically Cohesive Bacterial Populations.</title>
        <authorList>
            <person name="Xue H."/>
            <person name="Cordero O.X."/>
            <person name="Camas F.M."/>
            <person name="Trimble W."/>
            <person name="Meyer F."/>
            <person name="Guglielmini J."/>
            <person name="Rocha E.P."/>
            <person name="Polz M.F."/>
        </authorList>
    </citation>
    <scope>NUCLEOTIDE SEQUENCE</scope>
    <source>
        <strain evidence="14">FF_472</strain>
    </source>
</reference>
<dbReference type="SUPFAM" id="SSF55874">
    <property type="entry name" value="ATPase domain of HSP90 chaperone/DNA topoisomerase II/histidine kinase"/>
    <property type="match status" value="1"/>
</dbReference>
<dbReference type="InterPro" id="IPR036097">
    <property type="entry name" value="HisK_dim/P_sf"/>
</dbReference>
<sequence>MSSSHNVKQALNRAQTNLLMRFMAILLLCFMVVEIAVSALFFLDLYRVEKKLLNSMATEYQRILTYDSAQRLHHVLEANPQRLLSNNIAAYMVKNTELESLEFVAGRTGISTERPFSHYAIDDKFWIEAFFVNPYMTRQISGEDYSFWLVLDNQSRYFVAVNQSAITFAALIVLIIVTTLFTRKVIVDAMSPLVTLGSLLDKLKHGKLDIPELPEKSPQGLDVINTSVHNTVARLQHVTTTLNTTVDAIAHDVRTPLSRITLAAQSALMNDDDPQAMSDALSDCAEQAMLASNMLTTLMKLNDEILGKQLPNYAPTNLSEVIHNVVSWYEDVAEEKEIALEAIVSDELNIVSDPDKLIQVLVNLVDNAIKYTNPKGKVTIQAEQSLNGEAVIQVTDTGIGIEPKYHDLVFERLYRVDSSRSNISGYGLGLSFAAAIVDNIGGAIRLRSELGVGSTFIITLRFH</sequence>
<name>A0A0H3ZVR4_9GAMM</name>
<comment type="subcellular location">
    <subcellularLocation>
        <location evidence="2">Cell membrane</location>
    </subcellularLocation>
</comment>
<evidence type="ECO:0000256" key="2">
    <source>
        <dbReference type="ARBA" id="ARBA00004236"/>
    </source>
</evidence>
<keyword evidence="12" id="KW-1133">Transmembrane helix</keyword>
<keyword evidence="11 12" id="KW-0472">Membrane</keyword>
<evidence type="ECO:0000256" key="4">
    <source>
        <dbReference type="ARBA" id="ARBA00022475"/>
    </source>
</evidence>
<keyword evidence="7" id="KW-0547">Nucleotide-binding</keyword>
<keyword evidence="6" id="KW-0808">Transferase</keyword>
<dbReference type="SUPFAM" id="SSF47384">
    <property type="entry name" value="Homodimeric domain of signal transducing histidine kinase"/>
    <property type="match status" value="1"/>
</dbReference>
<dbReference type="Gene3D" id="3.30.565.10">
    <property type="entry name" value="Histidine kinase-like ATPase, C-terminal domain"/>
    <property type="match status" value="1"/>
</dbReference>
<dbReference type="InterPro" id="IPR036890">
    <property type="entry name" value="HATPase_C_sf"/>
</dbReference>
<dbReference type="Pfam" id="PF02518">
    <property type="entry name" value="HATPase_c"/>
    <property type="match status" value="1"/>
</dbReference>
<protein>
    <recommendedName>
        <fullName evidence="3">histidine kinase</fullName>
        <ecNumber evidence="3">2.7.13.3</ecNumber>
    </recommendedName>
</protein>
<dbReference type="InterPro" id="IPR004358">
    <property type="entry name" value="Sig_transdc_His_kin-like_C"/>
</dbReference>
<dbReference type="PANTHER" id="PTHR43547:SF2">
    <property type="entry name" value="HYBRID SIGNAL TRANSDUCTION HISTIDINE KINASE C"/>
    <property type="match status" value="1"/>
</dbReference>
<evidence type="ECO:0000256" key="3">
    <source>
        <dbReference type="ARBA" id="ARBA00012438"/>
    </source>
</evidence>
<evidence type="ECO:0000313" key="14">
    <source>
        <dbReference type="EMBL" id="AKN37959.1"/>
    </source>
</evidence>
<feature type="domain" description="Histidine kinase" evidence="13">
    <location>
        <begin position="248"/>
        <end position="463"/>
    </location>
</feature>
<dbReference type="InterPro" id="IPR003661">
    <property type="entry name" value="HisK_dim/P_dom"/>
</dbReference>
<dbReference type="EMBL" id="KP795557">
    <property type="protein sequence ID" value="AKN37959.1"/>
    <property type="molecule type" value="Genomic_DNA"/>
</dbReference>
<evidence type="ECO:0000256" key="9">
    <source>
        <dbReference type="ARBA" id="ARBA00022840"/>
    </source>
</evidence>
<evidence type="ECO:0000256" key="7">
    <source>
        <dbReference type="ARBA" id="ARBA00022741"/>
    </source>
</evidence>
<dbReference type="SMART" id="SM00387">
    <property type="entry name" value="HATPase_c"/>
    <property type="match status" value="1"/>
</dbReference>
<evidence type="ECO:0000256" key="5">
    <source>
        <dbReference type="ARBA" id="ARBA00022553"/>
    </source>
</evidence>
<feature type="transmembrane region" description="Helical" evidence="12">
    <location>
        <begin position="20"/>
        <end position="46"/>
    </location>
</feature>
<dbReference type="PROSITE" id="PS50109">
    <property type="entry name" value="HIS_KIN"/>
    <property type="match status" value="1"/>
</dbReference>
<dbReference type="InterPro" id="IPR005467">
    <property type="entry name" value="His_kinase_dom"/>
</dbReference>
<keyword evidence="12" id="KW-0812">Transmembrane</keyword>
<dbReference type="FunFam" id="3.30.565.10:FF:000023">
    <property type="entry name" value="PAS domain-containing sensor histidine kinase"/>
    <property type="match status" value="1"/>
</dbReference>
<dbReference type="PRINTS" id="PR00344">
    <property type="entry name" value="BCTRLSENSOR"/>
</dbReference>
<evidence type="ECO:0000256" key="11">
    <source>
        <dbReference type="ARBA" id="ARBA00023136"/>
    </source>
</evidence>
<evidence type="ECO:0000256" key="12">
    <source>
        <dbReference type="SAM" id="Phobius"/>
    </source>
</evidence>
<proteinExistence type="predicted"/>
<keyword evidence="9" id="KW-0067">ATP-binding</keyword>
<keyword evidence="10" id="KW-0902">Two-component regulatory system</keyword>